<evidence type="ECO:0000256" key="8">
    <source>
        <dbReference type="RuleBase" id="RU000688"/>
    </source>
</evidence>
<dbReference type="Proteomes" id="UP000291020">
    <property type="component" value="Unassembled WGS sequence"/>
</dbReference>
<dbReference type="Pfam" id="PF00001">
    <property type="entry name" value="7tm_1"/>
    <property type="match status" value="1"/>
</dbReference>
<feature type="transmembrane region" description="Helical" evidence="10">
    <location>
        <begin position="136"/>
        <end position="161"/>
    </location>
</feature>
<accession>A0A452HE69</accession>
<dbReference type="PROSITE" id="PS50262">
    <property type="entry name" value="G_PROTEIN_RECEP_F1_2"/>
    <property type="match status" value="1"/>
</dbReference>
<dbReference type="Gene3D" id="1.20.1070.10">
    <property type="entry name" value="Rhodopsin 7-helix transmembrane proteins"/>
    <property type="match status" value="1"/>
</dbReference>
<reference evidence="12" key="2">
    <citation type="submission" date="2025-08" db="UniProtKB">
        <authorList>
            <consortium name="Ensembl"/>
        </authorList>
    </citation>
    <scope>IDENTIFICATION</scope>
</reference>
<sequence length="473" mass="52267">MEPFNTSHSNQTELFIPASWRPAILIATLAIGLPANAFIIWLTGWRLQRRGLSVFILSLATSDFLFLSTTVLQSIETLLNETWVLGTAMCQLRYVLSDLSYHCSLFLLAALSVDRCLLVLLPLWYHCHRPLRLSCYICLGAWLVAALLSIKGFVFADVVLYPDGMLVCSSNRGKYEWPLRLLEVLVEGLFPFVVMVTTHVATLSRTFRRRIRPPSKFYYIVAATLSAYVLLNFPFQIVQLLFLVSWEHEFNYRIFPFMVYFGYLINLNSSINPLIYIFFGSNICTGCGCHTTSSLAMALTEEQGKSPGDTPNPALLSLHGSLVQRLVNQLLEATRRSHTSAKAQFVPFSQPRQAPVGTDPQQMQSRPSSMQVNGPGTPGPRQDNINTDVASAANPQVPGDTAVKETLPLWAYLCLAILPLGAAPSIPADPSPYVGPSLFPAPPAGPSPLPRPAHPPMLAHPHSPPRWPIPTSS</sequence>
<reference evidence="12" key="3">
    <citation type="submission" date="2025-09" db="UniProtKB">
        <authorList>
            <consortium name="Ensembl"/>
        </authorList>
    </citation>
    <scope>IDENTIFICATION</scope>
</reference>
<dbReference type="GO" id="GO:0005886">
    <property type="term" value="C:plasma membrane"/>
    <property type="evidence" value="ECO:0007669"/>
    <property type="project" value="TreeGrafter"/>
</dbReference>
<name>A0A452HE69_9SAUR</name>
<organism evidence="12 13">
    <name type="scientific">Gopherus agassizii</name>
    <name type="common">Agassiz's desert tortoise</name>
    <dbReference type="NCBI Taxonomy" id="38772"/>
    <lineage>
        <taxon>Eukaryota</taxon>
        <taxon>Metazoa</taxon>
        <taxon>Chordata</taxon>
        <taxon>Craniata</taxon>
        <taxon>Vertebrata</taxon>
        <taxon>Euteleostomi</taxon>
        <taxon>Archelosauria</taxon>
        <taxon>Testudinata</taxon>
        <taxon>Testudines</taxon>
        <taxon>Cryptodira</taxon>
        <taxon>Durocryptodira</taxon>
        <taxon>Testudinoidea</taxon>
        <taxon>Testudinidae</taxon>
        <taxon>Gopherus</taxon>
    </lineage>
</organism>
<comment type="similarity">
    <text evidence="8">Belongs to the G-protein coupled receptor 1 family.</text>
</comment>
<keyword evidence="2 8" id="KW-0812">Transmembrane</keyword>
<feature type="compositionally biased region" description="Pro residues" evidence="9">
    <location>
        <begin position="439"/>
        <end position="455"/>
    </location>
</feature>
<evidence type="ECO:0000256" key="1">
    <source>
        <dbReference type="ARBA" id="ARBA00004141"/>
    </source>
</evidence>
<evidence type="ECO:0000259" key="11">
    <source>
        <dbReference type="PROSITE" id="PS50262"/>
    </source>
</evidence>
<keyword evidence="4 8" id="KW-0297">G-protein coupled receptor</keyword>
<feature type="region of interest" description="Disordered" evidence="9">
    <location>
        <begin position="341"/>
        <end position="386"/>
    </location>
</feature>
<dbReference type="PANTHER" id="PTHR11334">
    <property type="entry name" value="MAS-RELATED G-PROTEIN COUPLED RECEPTOR"/>
    <property type="match status" value="1"/>
</dbReference>
<keyword evidence="7 8" id="KW-0807">Transducer</keyword>
<feature type="transmembrane region" description="Helical" evidence="10">
    <location>
        <begin position="54"/>
        <end position="75"/>
    </location>
</feature>
<dbReference type="PRINTS" id="PR02108">
    <property type="entry name" value="MRGPCRFAMILY"/>
</dbReference>
<feature type="domain" description="G-protein coupled receptors family 1 profile" evidence="11">
    <location>
        <begin position="35"/>
        <end position="276"/>
    </location>
</feature>
<feature type="transmembrane region" description="Helical" evidence="10">
    <location>
        <begin position="181"/>
        <end position="205"/>
    </location>
</feature>
<feature type="compositionally biased region" description="Pro residues" evidence="9">
    <location>
        <begin position="462"/>
        <end position="473"/>
    </location>
</feature>
<evidence type="ECO:0000256" key="5">
    <source>
        <dbReference type="ARBA" id="ARBA00023136"/>
    </source>
</evidence>
<dbReference type="InterPro" id="IPR000276">
    <property type="entry name" value="GPCR_Rhodpsn"/>
</dbReference>
<evidence type="ECO:0000256" key="9">
    <source>
        <dbReference type="SAM" id="MobiDB-lite"/>
    </source>
</evidence>
<comment type="subcellular location">
    <subcellularLocation>
        <location evidence="1">Membrane</location>
        <topology evidence="1">Multi-pass membrane protein</topology>
    </subcellularLocation>
</comment>
<dbReference type="InterPro" id="IPR017452">
    <property type="entry name" value="GPCR_Rhodpsn_7TM"/>
</dbReference>
<evidence type="ECO:0000256" key="10">
    <source>
        <dbReference type="SAM" id="Phobius"/>
    </source>
</evidence>
<dbReference type="STRING" id="38772.ENSGAGP00000013107"/>
<dbReference type="CDD" id="cd14973">
    <property type="entry name" value="7tmA_Mrgpr"/>
    <property type="match status" value="1"/>
</dbReference>
<proteinExistence type="inferred from homology"/>
<protein>
    <recommendedName>
        <fullName evidence="11">G-protein coupled receptors family 1 profile domain-containing protein</fullName>
    </recommendedName>
</protein>
<keyword evidence="5 10" id="KW-0472">Membrane</keyword>
<dbReference type="AlphaFoldDB" id="A0A452HE69"/>
<dbReference type="InterPro" id="IPR026234">
    <property type="entry name" value="MRGPCRFAMILY"/>
</dbReference>
<feature type="transmembrane region" description="Helical" evidence="10">
    <location>
        <begin position="99"/>
        <end position="124"/>
    </location>
</feature>
<evidence type="ECO:0000256" key="3">
    <source>
        <dbReference type="ARBA" id="ARBA00022989"/>
    </source>
</evidence>
<feature type="compositionally biased region" description="Low complexity" evidence="9">
    <location>
        <begin position="360"/>
        <end position="371"/>
    </location>
</feature>
<feature type="transmembrane region" description="Helical" evidence="10">
    <location>
        <begin position="217"/>
        <end position="244"/>
    </location>
</feature>
<evidence type="ECO:0000256" key="7">
    <source>
        <dbReference type="ARBA" id="ARBA00023224"/>
    </source>
</evidence>
<evidence type="ECO:0000256" key="4">
    <source>
        <dbReference type="ARBA" id="ARBA00023040"/>
    </source>
</evidence>
<feature type="transmembrane region" description="Helical" evidence="10">
    <location>
        <begin position="20"/>
        <end position="42"/>
    </location>
</feature>
<dbReference type="PROSITE" id="PS00237">
    <property type="entry name" value="G_PROTEIN_RECEP_F1_1"/>
    <property type="match status" value="1"/>
</dbReference>
<evidence type="ECO:0000313" key="13">
    <source>
        <dbReference type="Proteomes" id="UP000291020"/>
    </source>
</evidence>
<evidence type="ECO:0000256" key="6">
    <source>
        <dbReference type="ARBA" id="ARBA00023170"/>
    </source>
</evidence>
<evidence type="ECO:0000256" key="2">
    <source>
        <dbReference type="ARBA" id="ARBA00022692"/>
    </source>
</evidence>
<feature type="region of interest" description="Disordered" evidence="9">
    <location>
        <begin position="433"/>
        <end position="473"/>
    </location>
</feature>
<keyword evidence="13" id="KW-1185">Reference proteome</keyword>
<reference evidence="13" key="1">
    <citation type="journal article" date="2017" name="PLoS ONE">
        <title>The Agassiz's desert tortoise genome provides a resource for the conservation of a threatened species.</title>
        <authorList>
            <person name="Tollis M."/>
            <person name="DeNardo D.F."/>
            <person name="Cornelius J.A."/>
            <person name="Dolby G.A."/>
            <person name="Edwards T."/>
            <person name="Henen B.T."/>
            <person name="Karl A.E."/>
            <person name="Murphy R.W."/>
            <person name="Kusumi K."/>
        </authorList>
    </citation>
    <scope>NUCLEOTIDE SEQUENCE [LARGE SCALE GENOMIC DNA]</scope>
</reference>
<dbReference type="Ensembl" id="ENSGAGT00000015011.1">
    <property type="protein sequence ID" value="ENSGAGP00000013107.1"/>
    <property type="gene ID" value="ENSGAGG00000010054.1"/>
</dbReference>
<dbReference type="GO" id="GO:0004930">
    <property type="term" value="F:G protein-coupled receptor activity"/>
    <property type="evidence" value="ECO:0007669"/>
    <property type="project" value="UniProtKB-KW"/>
</dbReference>
<dbReference type="PRINTS" id="PR00237">
    <property type="entry name" value="GPCRRHODOPSN"/>
</dbReference>
<keyword evidence="6 8" id="KW-0675">Receptor</keyword>
<dbReference type="SUPFAM" id="SSF81321">
    <property type="entry name" value="Family A G protein-coupled receptor-like"/>
    <property type="match status" value="1"/>
</dbReference>
<dbReference type="PANTHER" id="PTHR11334:SF1">
    <property type="entry name" value="G-PROTEIN COUPLED RECEPTOR 152-RELATED"/>
    <property type="match status" value="1"/>
</dbReference>
<keyword evidence="3 10" id="KW-1133">Transmembrane helix</keyword>
<evidence type="ECO:0000313" key="12">
    <source>
        <dbReference type="Ensembl" id="ENSGAGP00000013107.1"/>
    </source>
</evidence>